<evidence type="ECO:0000313" key="3">
    <source>
        <dbReference type="Proteomes" id="UP001341840"/>
    </source>
</evidence>
<feature type="transmembrane region" description="Helical" evidence="1">
    <location>
        <begin position="12"/>
        <end position="32"/>
    </location>
</feature>
<comment type="caution">
    <text evidence="2">The sequence shown here is derived from an EMBL/GenBank/DDBJ whole genome shotgun (WGS) entry which is preliminary data.</text>
</comment>
<keyword evidence="1" id="KW-0472">Membrane</keyword>
<gene>
    <name evidence="2" type="ORF">PIB30_060586</name>
</gene>
<sequence>MARNGVTHAPTMFMIRIIVCFAIIVEFHNTVFERVKTPSPYYVAAENLKECYEKCKTLWNNDPKQNEKCRERCRAKYPQEPDDPRKACVFKCHKR</sequence>
<dbReference type="Proteomes" id="UP001341840">
    <property type="component" value="Unassembled WGS sequence"/>
</dbReference>
<organism evidence="2 3">
    <name type="scientific">Stylosanthes scabra</name>
    <dbReference type="NCBI Taxonomy" id="79078"/>
    <lineage>
        <taxon>Eukaryota</taxon>
        <taxon>Viridiplantae</taxon>
        <taxon>Streptophyta</taxon>
        <taxon>Embryophyta</taxon>
        <taxon>Tracheophyta</taxon>
        <taxon>Spermatophyta</taxon>
        <taxon>Magnoliopsida</taxon>
        <taxon>eudicotyledons</taxon>
        <taxon>Gunneridae</taxon>
        <taxon>Pentapetalae</taxon>
        <taxon>rosids</taxon>
        <taxon>fabids</taxon>
        <taxon>Fabales</taxon>
        <taxon>Fabaceae</taxon>
        <taxon>Papilionoideae</taxon>
        <taxon>50 kb inversion clade</taxon>
        <taxon>dalbergioids sensu lato</taxon>
        <taxon>Dalbergieae</taxon>
        <taxon>Pterocarpus clade</taxon>
        <taxon>Stylosanthes</taxon>
    </lineage>
</organism>
<dbReference type="EMBL" id="JASCZI010272398">
    <property type="protein sequence ID" value="MED6222029.1"/>
    <property type="molecule type" value="Genomic_DNA"/>
</dbReference>
<evidence type="ECO:0000256" key="1">
    <source>
        <dbReference type="SAM" id="Phobius"/>
    </source>
</evidence>
<accession>A0ABU6ZJ95</accession>
<keyword evidence="1" id="KW-0812">Transmembrane</keyword>
<reference evidence="2 3" key="1">
    <citation type="journal article" date="2023" name="Plants (Basel)">
        <title>Bridging the Gap: Combining Genomics and Transcriptomics Approaches to Understand Stylosanthes scabra, an Orphan Legume from the Brazilian Caatinga.</title>
        <authorList>
            <person name="Ferreira-Neto J.R.C."/>
            <person name="da Silva M.D."/>
            <person name="Binneck E."/>
            <person name="de Melo N.F."/>
            <person name="da Silva R.H."/>
            <person name="de Melo A.L.T.M."/>
            <person name="Pandolfi V."/>
            <person name="Bustamante F.O."/>
            <person name="Brasileiro-Vidal A.C."/>
            <person name="Benko-Iseppon A.M."/>
        </authorList>
    </citation>
    <scope>NUCLEOTIDE SEQUENCE [LARGE SCALE GENOMIC DNA]</scope>
    <source>
        <tissue evidence="2">Leaves</tissue>
    </source>
</reference>
<keyword evidence="1" id="KW-1133">Transmembrane helix</keyword>
<protein>
    <submittedName>
        <fullName evidence="2">Uncharacterized protein</fullName>
    </submittedName>
</protein>
<proteinExistence type="predicted"/>
<evidence type="ECO:0000313" key="2">
    <source>
        <dbReference type="EMBL" id="MED6222029.1"/>
    </source>
</evidence>
<keyword evidence="3" id="KW-1185">Reference proteome</keyword>
<name>A0ABU6ZJ95_9FABA</name>